<protein>
    <submittedName>
        <fullName evidence="2">Uncharacterized protein</fullName>
    </submittedName>
</protein>
<keyword evidence="1" id="KW-0812">Transmembrane</keyword>
<evidence type="ECO:0000256" key="1">
    <source>
        <dbReference type="SAM" id="Phobius"/>
    </source>
</evidence>
<dbReference type="Proteomes" id="UP000242474">
    <property type="component" value="Unassembled WGS sequence"/>
</dbReference>
<feature type="transmembrane region" description="Helical" evidence="1">
    <location>
        <begin position="498"/>
        <end position="520"/>
    </location>
</feature>
<keyword evidence="1" id="KW-0472">Membrane</keyword>
<evidence type="ECO:0000313" key="3">
    <source>
        <dbReference type="Proteomes" id="UP000242474"/>
    </source>
</evidence>
<accession>A0A2G5BD30</accession>
<dbReference type="AlphaFoldDB" id="A0A2G5BD30"/>
<organism evidence="2 3">
    <name type="scientific">Coemansia reversa (strain ATCC 12441 / NRRL 1564)</name>
    <dbReference type="NCBI Taxonomy" id="763665"/>
    <lineage>
        <taxon>Eukaryota</taxon>
        <taxon>Fungi</taxon>
        <taxon>Fungi incertae sedis</taxon>
        <taxon>Zoopagomycota</taxon>
        <taxon>Kickxellomycotina</taxon>
        <taxon>Kickxellomycetes</taxon>
        <taxon>Kickxellales</taxon>
        <taxon>Kickxellaceae</taxon>
        <taxon>Coemansia</taxon>
    </lineage>
</organism>
<keyword evidence="1" id="KW-1133">Transmembrane helix</keyword>
<name>A0A2G5BD30_COERN</name>
<gene>
    <name evidence="2" type="ORF">COEREDRAFT_86710</name>
</gene>
<dbReference type="OrthoDB" id="5528023at2759"/>
<evidence type="ECO:0000313" key="2">
    <source>
        <dbReference type="EMBL" id="PIA16617.1"/>
    </source>
</evidence>
<proteinExistence type="predicted"/>
<dbReference type="EMBL" id="KZ303498">
    <property type="protein sequence ID" value="PIA16617.1"/>
    <property type="molecule type" value="Genomic_DNA"/>
</dbReference>
<sequence length="589" mass="66487">MASATAPPLSLSEFRLFISHDPKARNALAFCEWYQRYKTVYFDRLAPSLSAPTSGNKKPKIVNNSVSTTHGQYKQSISCRYWEHKSVRPKSVSIPDVHHRRRSDSAIRDLFMLKSHSFCAFDRNTLESAFHSVSTSSTSVLDGLLVHPCTSHSQPSPTAFCALRDIPQNTCDAQSNGRHTCYLPLLSRRCTLPNAASITWPEYEARHEEKYRRSIQSLLVFECWARFLCANAHELVDIPEQELLYVLERLPLNITHLIPQLLCCNDMLVSKPSIAGFDVTPTDSAALELPKVLSSPNMDISTAENAFHGSLQNYSNANHTQGCLFQTCQRHKPPYCTTLAHLSAAGKYNDNFFTNYSSGHNATTNGFLTGLLYPLRPVHLVAVTQLQKCHNALRPRPNFTAPVLDAASVFSPCSYQSLPEQLTRLIIPNNVPPALFETMAKLSAEYLHQNYFADFYSYAHCNVSASEQKVALMLALAFFVLAVGAVAIFIAMDMSVPWRMFSVPIFLCAIAYLGTAWSRVSIWRWYMCRRPTYLVLQNNLHQEQSREKLLQSKLWADSDLYPSSAITIPNWDSSRWLLSHDKRCNIMAL</sequence>
<reference evidence="2 3" key="1">
    <citation type="journal article" date="2015" name="Genome Biol. Evol.">
        <title>Phylogenomic analyses indicate that early fungi evolved digesting cell walls of algal ancestors of land plants.</title>
        <authorList>
            <person name="Chang Y."/>
            <person name="Wang S."/>
            <person name="Sekimoto S."/>
            <person name="Aerts A.L."/>
            <person name="Choi C."/>
            <person name="Clum A."/>
            <person name="LaButti K.M."/>
            <person name="Lindquist E.A."/>
            <person name="Yee Ngan C."/>
            <person name="Ohm R.A."/>
            <person name="Salamov A.A."/>
            <person name="Grigoriev I.V."/>
            <person name="Spatafora J.W."/>
            <person name="Berbee M.L."/>
        </authorList>
    </citation>
    <scope>NUCLEOTIDE SEQUENCE [LARGE SCALE GENOMIC DNA]</scope>
    <source>
        <strain evidence="2 3">NRRL 1564</strain>
    </source>
</reference>
<keyword evidence="3" id="KW-1185">Reference proteome</keyword>
<feature type="transmembrane region" description="Helical" evidence="1">
    <location>
        <begin position="470"/>
        <end position="492"/>
    </location>
</feature>